<dbReference type="OrthoDB" id="418245at2759"/>
<reference evidence="3 4" key="1">
    <citation type="journal article" date="2007" name="Nature">
        <title>Evolution of genes and genomes on the Drosophila phylogeny.</title>
        <authorList>
            <consortium name="Drosophila 12 Genomes Consortium"/>
            <person name="Clark A.G."/>
            <person name="Eisen M.B."/>
            <person name="Smith D.R."/>
            <person name="Bergman C.M."/>
            <person name="Oliver B."/>
            <person name="Markow T.A."/>
            <person name="Kaufman T.C."/>
            <person name="Kellis M."/>
            <person name="Gelbart W."/>
            <person name="Iyer V.N."/>
            <person name="Pollard D.A."/>
            <person name="Sackton T.B."/>
            <person name="Larracuente A.M."/>
            <person name="Singh N.D."/>
            <person name="Abad J.P."/>
            <person name="Abt D.N."/>
            <person name="Adryan B."/>
            <person name="Aguade M."/>
            <person name="Akashi H."/>
            <person name="Anderson W.W."/>
            <person name="Aquadro C.F."/>
            <person name="Ardell D.H."/>
            <person name="Arguello R."/>
            <person name="Artieri C.G."/>
            <person name="Barbash D.A."/>
            <person name="Barker D."/>
            <person name="Barsanti P."/>
            <person name="Batterham P."/>
            <person name="Batzoglou S."/>
            <person name="Begun D."/>
            <person name="Bhutkar A."/>
            <person name="Blanco E."/>
            <person name="Bosak S.A."/>
            <person name="Bradley R.K."/>
            <person name="Brand A.D."/>
            <person name="Brent M.R."/>
            <person name="Brooks A.N."/>
            <person name="Brown R.H."/>
            <person name="Butlin R.K."/>
            <person name="Caggese C."/>
            <person name="Calvi B.R."/>
            <person name="Bernardo de Carvalho A."/>
            <person name="Caspi A."/>
            <person name="Castrezana S."/>
            <person name="Celniker S.E."/>
            <person name="Chang J.L."/>
            <person name="Chapple C."/>
            <person name="Chatterji S."/>
            <person name="Chinwalla A."/>
            <person name="Civetta A."/>
            <person name="Clifton S.W."/>
            <person name="Comeron J.M."/>
            <person name="Costello J.C."/>
            <person name="Coyne J.A."/>
            <person name="Daub J."/>
            <person name="David R.G."/>
            <person name="Delcher A.L."/>
            <person name="Delehaunty K."/>
            <person name="Do C.B."/>
            <person name="Ebling H."/>
            <person name="Edwards K."/>
            <person name="Eickbush T."/>
            <person name="Evans J.D."/>
            <person name="Filipski A."/>
            <person name="Findeiss S."/>
            <person name="Freyhult E."/>
            <person name="Fulton L."/>
            <person name="Fulton R."/>
            <person name="Garcia A.C."/>
            <person name="Gardiner A."/>
            <person name="Garfield D.A."/>
            <person name="Garvin B.E."/>
            <person name="Gibson G."/>
            <person name="Gilbert D."/>
            <person name="Gnerre S."/>
            <person name="Godfrey J."/>
            <person name="Good R."/>
            <person name="Gotea V."/>
            <person name="Gravely B."/>
            <person name="Greenberg A.J."/>
            <person name="Griffiths-Jones S."/>
            <person name="Gross S."/>
            <person name="Guigo R."/>
            <person name="Gustafson E.A."/>
            <person name="Haerty W."/>
            <person name="Hahn M.W."/>
            <person name="Halligan D.L."/>
            <person name="Halpern A.L."/>
            <person name="Halter G.M."/>
            <person name="Han M.V."/>
            <person name="Heger A."/>
            <person name="Hillier L."/>
            <person name="Hinrichs A.S."/>
            <person name="Holmes I."/>
            <person name="Hoskins R.A."/>
            <person name="Hubisz M.J."/>
            <person name="Hultmark D."/>
            <person name="Huntley M.A."/>
            <person name="Jaffe D.B."/>
            <person name="Jagadeeshan S."/>
            <person name="Jeck W.R."/>
            <person name="Johnson J."/>
            <person name="Jones C.D."/>
            <person name="Jordan W.C."/>
            <person name="Karpen G.H."/>
            <person name="Kataoka E."/>
            <person name="Keightley P.D."/>
            <person name="Kheradpour P."/>
            <person name="Kirkness E.F."/>
            <person name="Koerich L.B."/>
            <person name="Kristiansen K."/>
            <person name="Kudrna D."/>
            <person name="Kulathinal R.J."/>
            <person name="Kumar S."/>
            <person name="Kwok R."/>
            <person name="Lander E."/>
            <person name="Langley C.H."/>
            <person name="Lapoint R."/>
            <person name="Lazzaro B.P."/>
            <person name="Lee S.J."/>
            <person name="Levesque L."/>
            <person name="Li R."/>
            <person name="Lin C.F."/>
            <person name="Lin M.F."/>
            <person name="Lindblad-Toh K."/>
            <person name="Llopart A."/>
            <person name="Long M."/>
            <person name="Low L."/>
            <person name="Lozovsky E."/>
            <person name="Lu J."/>
            <person name="Luo M."/>
            <person name="Machado C.A."/>
            <person name="Makalowski W."/>
            <person name="Marzo M."/>
            <person name="Matsuda M."/>
            <person name="Matzkin L."/>
            <person name="McAllister B."/>
            <person name="McBride C.S."/>
            <person name="McKernan B."/>
            <person name="McKernan K."/>
            <person name="Mendez-Lago M."/>
            <person name="Minx P."/>
            <person name="Mollenhauer M.U."/>
            <person name="Montooth K."/>
            <person name="Mount S.M."/>
            <person name="Mu X."/>
            <person name="Myers E."/>
            <person name="Negre B."/>
            <person name="Newfeld S."/>
            <person name="Nielsen R."/>
            <person name="Noor M.A."/>
            <person name="O'Grady P."/>
            <person name="Pachter L."/>
            <person name="Papaceit M."/>
            <person name="Parisi M.J."/>
            <person name="Parisi M."/>
            <person name="Parts L."/>
            <person name="Pedersen J.S."/>
            <person name="Pesole G."/>
            <person name="Phillippy A.M."/>
            <person name="Ponting C.P."/>
            <person name="Pop M."/>
            <person name="Porcelli D."/>
            <person name="Powell J.R."/>
            <person name="Prohaska S."/>
            <person name="Pruitt K."/>
            <person name="Puig M."/>
            <person name="Quesneville H."/>
            <person name="Ram K.R."/>
            <person name="Rand D."/>
            <person name="Rasmussen M.D."/>
            <person name="Reed L.K."/>
            <person name="Reenan R."/>
            <person name="Reily A."/>
            <person name="Remington K.A."/>
            <person name="Rieger T.T."/>
            <person name="Ritchie M.G."/>
            <person name="Robin C."/>
            <person name="Rogers Y.H."/>
            <person name="Rohde C."/>
            <person name="Rozas J."/>
            <person name="Rubenfield M.J."/>
            <person name="Ruiz A."/>
            <person name="Russo S."/>
            <person name="Salzberg S.L."/>
            <person name="Sanchez-Gracia A."/>
            <person name="Saranga D.J."/>
            <person name="Sato H."/>
            <person name="Schaeffer S.W."/>
            <person name="Schatz M.C."/>
            <person name="Schlenke T."/>
            <person name="Schwartz R."/>
            <person name="Segarra C."/>
            <person name="Singh R.S."/>
            <person name="Sirot L."/>
            <person name="Sirota M."/>
            <person name="Sisneros N.B."/>
            <person name="Smith C.D."/>
            <person name="Smith T.F."/>
            <person name="Spieth J."/>
            <person name="Stage D.E."/>
            <person name="Stark A."/>
            <person name="Stephan W."/>
            <person name="Strausberg R.L."/>
            <person name="Strempel S."/>
            <person name="Sturgill D."/>
            <person name="Sutton G."/>
            <person name="Sutton G.G."/>
            <person name="Tao W."/>
            <person name="Teichmann S."/>
            <person name="Tobari Y.N."/>
            <person name="Tomimura Y."/>
            <person name="Tsolas J.M."/>
            <person name="Valente V.L."/>
            <person name="Venter E."/>
            <person name="Venter J.C."/>
            <person name="Vicario S."/>
            <person name="Vieira F.G."/>
            <person name="Vilella A.J."/>
            <person name="Villasante A."/>
            <person name="Walenz B."/>
            <person name="Wang J."/>
            <person name="Wasserman M."/>
            <person name="Watts T."/>
            <person name="Wilson D."/>
            <person name="Wilson R.K."/>
            <person name="Wing R.A."/>
            <person name="Wolfner M.F."/>
            <person name="Wong A."/>
            <person name="Wong G.K."/>
            <person name="Wu C.I."/>
            <person name="Wu G."/>
            <person name="Yamamoto D."/>
            <person name="Yang H.P."/>
            <person name="Yang S.P."/>
            <person name="Yorke J.A."/>
            <person name="Yoshida K."/>
            <person name="Zdobnov E."/>
            <person name="Zhang P."/>
            <person name="Zhang Y."/>
            <person name="Zimin A.V."/>
            <person name="Baldwin J."/>
            <person name="Abdouelleil A."/>
            <person name="Abdulkadir J."/>
            <person name="Abebe A."/>
            <person name="Abera B."/>
            <person name="Abreu J."/>
            <person name="Acer S.C."/>
            <person name="Aftuck L."/>
            <person name="Alexander A."/>
            <person name="An P."/>
            <person name="Anderson E."/>
            <person name="Anderson S."/>
            <person name="Arachi H."/>
            <person name="Azer M."/>
            <person name="Bachantsang P."/>
            <person name="Barry A."/>
            <person name="Bayul T."/>
            <person name="Berlin A."/>
            <person name="Bessette D."/>
            <person name="Bloom T."/>
            <person name="Blye J."/>
            <person name="Boguslavskiy L."/>
            <person name="Bonnet C."/>
            <person name="Boukhgalter B."/>
            <person name="Bourzgui I."/>
            <person name="Brown A."/>
            <person name="Cahill P."/>
            <person name="Channer S."/>
            <person name="Cheshatsang Y."/>
            <person name="Chuda L."/>
            <person name="Citroen M."/>
            <person name="Collymore A."/>
            <person name="Cooke P."/>
            <person name="Costello M."/>
            <person name="D'Aco K."/>
            <person name="Daza R."/>
            <person name="De Haan G."/>
            <person name="DeGray S."/>
            <person name="DeMaso C."/>
            <person name="Dhargay N."/>
            <person name="Dooley K."/>
            <person name="Dooley E."/>
            <person name="Doricent M."/>
            <person name="Dorje P."/>
            <person name="Dorjee K."/>
            <person name="Dupes A."/>
            <person name="Elong R."/>
            <person name="Falk J."/>
            <person name="Farina A."/>
            <person name="Faro S."/>
            <person name="Ferguson D."/>
            <person name="Fisher S."/>
            <person name="Foley C.D."/>
            <person name="Franke A."/>
            <person name="Friedrich D."/>
            <person name="Gadbois L."/>
            <person name="Gearin G."/>
            <person name="Gearin C.R."/>
            <person name="Giannoukos G."/>
            <person name="Goode T."/>
            <person name="Graham J."/>
            <person name="Grandbois E."/>
            <person name="Grewal S."/>
            <person name="Gyaltsen K."/>
            <person name="Hafez N."/>
            <person name="Hagos B."/>
            <person name="Hall J."/>
            <person name="Henson C."/>
            <person name="Hollinger A."/>
            <person name="Honan T."/>
            <person name="Huard M.D."/>
            <person name="Hughes L."/>
            <person name="Hurhula B."/>
            <person name="Husby M.E."/>
            <person name="Kamat A."/>
            <person name="Kanga B."/>
            <person name="Kashin S."/>
            <person name="Khazanovich D."/>
            <person name="Kisner P."/>
            <person name="Lance K."/>
            <person name="Lara M."/>
            <person name="Lee W."/>
            <person name="Lennon N."/>
            <person name="Letendre F."/>
            <person name="LeVine R."/>
            <person name="Lipovsky A."/>
            <person name="Liu X."/>
            <person name="Liu J."/>
            <person name="Liu S."/>
            <person name="Lokyitsang T."/>
            <person name="Lokyitsang Y."/>
            <person name="Lubonja R."/>
            <person name="Lui A."/>
            <person name="MacDonald P."/>
            <person name="Magnisalis V."/>
            <person name="Maru K."/>
            <person name="Matthews C."/>
            <person name="McCusker W."/>
            <person name="McDonough S."/>
            <person name="Mehta T."/>
            <person name="Meldrim J."/>
            <person name="Meneus L."/>
            <person name="Mihai O."/>
            <person name="Mihalev A."/>
            <person name="Mihova T."/>
            <person name="Mittelman R."/>
            <person name="Mlenga V."/>
            <person name="Montmayeur A."/>
            <person name="Mulrain L."/>
            <person name="Navidi A."/>
            <person name="Naylor J."/>
            <person name="Negash T."/>
            <person name="Nguyen T."/>
            <person name="Nguyen N."/>
            <person name="Nicol R."/>
            <person name="Norbu C."/>
            <person name="Norbu N."/>
            <person name="Novod N."/>
            <person name="O'Neill B."/>
            <person name="Osman S."/>
            <person name="Markiewicz E."/>
            <person name="Oyono O.L."/>
            <person name="Patti C."/>
            <person name="Phunkhang P."/>
            <person name="Pierre F."/>
            <person name="Priest M."/>
            <person name="Raghuraman S."/>
            <person name="Rege F."/>
            <person name="Reyes R."/>
            <person name="Rise C."/>
            <person name="Rogov P."/>
            <person name="Ross K."/>
            <person name="Ryan E."/>
            <person name="Settipalli S."/>
            <person name="Shea T."/>
            <person name="Sherpa N."/>
            <person name="Shi L."/>
            <person name="Shih D."/>
            <person name="Sparrow T."/>
            <person name="Spaulding J."/>
            <person name="Stalker J."/>
            <person name="Stange-Thomann N."/>
            <person name="Stavropoulos S."/>
            <person name="Stone C."/>
            <person name="Strader C."/>
            <person name="Tesfaye S."/>
            <person name="Thomson T."/>
            <person name="Thoulutsang Y."/>
            <person name="Thoulutsang D."/>
            <person name="Topham K."/>
            <person name="Topping I."/>
            <person name="Tsamla T."/>
            <person name="Vassiliev H."/>
            <person name="Vo A."/>
            <person name="Wangchuk T."/>
            <person name="Wangdi T."/>
            <person name="Weiand M."/>
            <person name="Wilkinson J."/>
            <person name="Wilson A."/>
            <person name="Yadav S."/>
            <person name="Young G."/>
            <person name="Yu Q."/>
            <person name="Zembek L."/>
            <person name="Zhong D."/>
            <person name="Zimmer A."/>
            <person name="Zwirko Z."/>
            <person name="Jaffe D.B."/>
            <person name="Alvarez P."/>
            <person name="Brockman W."/>
            <person name="Butler J."/>
            <person name="Chin C."/>
            <person name="Gnerre S."/>
            <person name="Grabherr M."/>
            <person name="Kleber M."/>
            <person name="Mauceli E."/>
            <person name="MacCallum I."/>
        </authorList>
    </citation>
    <scope>NUCLEOTIDE SEQUENCE [LARGE SCALE GENOMIC DNA]</scope>
    <source>
        <strain evidence="4">Tucson 15287-2541.00</strain>
    </source>
</reference>
<keyword evidence="4" id="KW-1185">Reference proteome</keyword>
<organism evidence="4">
    <name type="scientific">Drosophila grimshawi</name>
    <name type="common">Hawaiian fruit fly</name>
    <name type="synonym">Idiomyia grimshawi</name>
    <dbReference type="NCBI Taxonomy" id="7222"/>
    <lineage>
        <taxon>Eukaryota</taxon>
        <taxon>Metazoa</taxon>
        <taxon>Ecdysozoa</taxon>
        <taxon>Arthropoda</taxon>
        <taxon>Hexapoda</taxon>
        <taxon>Insecta</taxon>
        <taxon>Pterygota</taxon>
        <taxon>Neoptera</taxon>
        <taxon>Endopterygota</taxon>
        <taxon>Diptera</taxon>
        <taxon>Brachycera</taxon>
        <taxon>Muscomorpha</taxon>
        <taxon>Ephydroidea</taxon>
        <taxon>Drosophilidae</taxon>
        <taxon>Drosophila</taxon>
        <taxon>Hawaiian Drosophila</taxon>
    </lineage>
</organism>
<dbReference type="Gene3D" id="3.10.100.10">
    <property type="entry name" value="Mannose-Binding Protein A, subunit A"/>
    <property type="match status" value="1"/>
</dbReference>
<keyword evidence="1" id="KW-1015">Disulfide bond</keyword>
<proteinExistence type="predicted"/>
<feature type="domain" description="C-type lectin" evidence="2">
    <location>
        <begin position="1"/>
        <end position="96"/>
    </location>
</feature>
<dbReference type="InterPro" id="IPR016187">
    <property type="entry name" value="CTDL_fold"/>
</dbReference>
<dbReference type="EMBL" id="CH916367">
    <property type="protein sequence ID" value="EDW00570.1"/>
    <property type="molecule type" value="Genomic_DNA"/>
</dbReference>
<dbReference type="SUPFAM" id="SSF56436">
    <property type="entry name" value="C-type lectin-like"/>
    <property type="match status" value="1"/>
</dbReference>
<gene>
    <name evidence="3" type="primary">Dgri\GH20945</name>
    <name evidence="3" type="ORF">Dgri_GH20945</name>
</gene>
<dbReference type="InParanoid" id="B4J490"/>
<dbReference type="PROSITE" id="PS00615">
    <property type="entry name" value="C_TYPE_LECTIN_1"/>
    <property type="match status" value="1"/>
</dbReference>
<sequence>MILATVNTYDQHLQVISSILKNGHLLGIENFWLGASNLKDLNTWTWQSIGTPLGYKNWSKDEPQSNLIGQNGCMIMGMDESWYSVDCNSKYYFICERTSILKKSSEPMYL</sequence>
<dbReference type="OMA" id="FICERAC"/>
<dbReference type="eggNOG" id="KOG4297">
    <property type="taxonomic scope" value="Eukaryota"/>
</dbReference>
<evidence type="ECO:0000313" key="4">
    <source>
        <dbReference type="Proteomes" id="UP000001070"/>
    </source>
</evidence>
<dbReference type="PhylomeDB" id="B4J490"/>
<evidence type="ECO:0000256" key="1">
    <source>
        <dbReference type="ARBA" id="ARBA00023157"/>
    </source>
</evidence>
<accession>B4J490</accession>
<dbReference type="Pfam" id="PF00059">
    <property type="entry name" value="Lectin_C"/>
    <property type="match status" value="1"/>
</dbReference>
<dbReference type="AlphaFoldDB" id="B4J490"/>
<evidence type="ECO:0000259" key="2">
    <source>
        <dbReference type="PROSITE" id="PS50041"/>
    </source>
</evidence>
<name>B4J490_DROGR</name>
<protein>
    <submittedName>
        <fullName evidence="3">GH20945</fullName>
    </submittedName>
</protein>
<dbReference type="CDD" id="cd00037">
    <property type="entry name" value="CLECT"/>
    <property type="match status" value="1"/>
</dbReference>
<dbReference type="PANTHER" id="PTHR22803">
    <property type="entry name" value="MANNOSE, PHOSPHOLIPASE, LECTIN RECEPTOR RELATED"/>
    <property type="match status" value="1"/>
</dbReference>
<dbReference type="KEGG" id="dgr:6560219"/>
<dbReference type="InterPro" id="IPR018378">
    <property type="entry name" value="C-type_lectin_CS"/>
</dbReference>
<dbReference type="InterPro" id="IPR001304">
    <property type="entry name" value="C-type_lectin-like"/>
</dbReference>
<dbReference type="FunCoup" id="B4J490">
    <property type="interactions" value="4"/>
</dbReference>
<dbReference type="PROSITE" id="PS50041">
    <property type="entry name" value="C_TYPE_LECTIN_2"/>
    <property type="match status" value="1"/>
</dbReference>
<dbReference type="Proteomes" id="UP000001070">
    <property type="component" value="Unassembled WGS sequence"/>
</dbReference>
<dbReference type="InterPro" id="IPR050111">
    <property type="entry name" value="C-type_lectin/snaclec_domain"/>
</dbReference>
<dbReference type="HOGENOM" id="CLU_2199649_0_0_1"/>
<evidence type="ECO:0000313" key="3">
    <source>
        <dbReference type="EMBL" id="EDW00570.1"/>
    </source>
</evidence>
<dbReference type="InterPro" id="IPR016186">
    <property type="entry name" value="C-type_lectin-like/link_sf"/>
</dbReference>